<dbReference type="CDD" id="cd03230">
    <property type="entry name" value="ABC_DR_subfamily_A"/>
    <property type="match status" value="1"/>
</dbReference>
<evidence type="ECO:0000313" key="6">
    <source>
        <dbReference type="Proteomes" id="UP001168435"/>
    </source>
</evidence>
<reference evidence="5" key="1">
    <citation type="submission" date="2023-06" db="EMBL/GenBank/DDBJ databases">
        <authorList>
            <person name="Zeman M."/>
            <person name="Kubasova T."/>
            <person name="Jahodarova E."/>
            <person name="Nykrynova M."/>
            <person name="Rychlik I."/>
        </authorList>
    </citation>
    <scope>NUCLEOTIDE SEQUENCE</scope>
    <source>
        <strain evidence="5">176_SSukc20</strain>
    </source>
</reference>
<dbReference type="PANTHER" id="PTHR42939:SF1">
    <property type="entry name" value="ABC TRANSPORTER ATP-BINDING PROTEIN ALBC-RELATED"/>
    <property type="match status" value="1"/>
</dbReference>
<sequence length="252" mass="27426">MNDSALTTPTPSSLPVLSVEHFQKRYGDTVAVRDLSLSVEAGDIYGFIGHNGAGKTTLIRSIVGAQAIDGGRIRICGHDVARKPLQAKSALAYVPDNPDVYEFMTGMQYLTFMADIFRVPDDERTRRIGELAERLELTDALGDTVGTYSHGMRQKLVLIGALIHEPRLLVLDEPFVGLDPVASHELKAILHELAARGGAVFFSSHVLEVVEKLCNKVAIIRGGELLTSGTTEQVRGDSSLEDVFLELVEKEA</sequence>
<dbReference type="PROSITE" id="PS00211">
    <property type="entry name" value="ABC_TRANSPORTER_1"/>
    <property type="match status" value="1"/>
</dbReference>
<dbReference type="PANTHER" id="PTHR42939">
    <property type="entry name" value="ABC TRANSPORTER ATP-BINDING PROTEIN ALBC-RELATED"/>
    <property type="match status" value="1"/>
</dbReference>
<keyword evidence="1" id="KW-0813">Transport</keyword>
<dbReference type="Pfam" id="PF00005">
    <property type="entry name" value="ABC_tran"/>
    <property type="match status" value="1"/>
</dbReference>
<evidence type="ECO:0000256" key="3">
    <source>
        <dbReference type="ARBA" id="ARBA00022840"/>
    </source>
</evidence>
<gene>
    <name evidence="5" type="ORF">QVN30_02655</name>
</gene>
<dbReference type="EMBL" id="JAUEIQ010000002">
    <property type="protein sequence ID" value="MDN0063205.1"/>
    <property type="molecule type" value="Genomic_DNA"/>
</dbReference>
<feature type="domain" description="ABC transporter" evidence="4">
    <location>
        <begin position="17"/>
        <end position="247"/>
    </location>
</feature>
<keyword evidence="2" id="KW-0547">Nucleotide-binding</keyword>
<dbReference type="InterPro" id="IPR003593">
    <property type="entry name" value="AAA+_ATPase"/>
</dbReference>
<proteinExistence type="predicted"/>
<evidence type="ECO:0000256" key="2">
    <source>
        <dbReference type="ARBA" id="ARBA00022741"/>
    </source>
</evidence>
<dbReference type="InterPro" id="IPR027417">
    <property type="entry name" value="P-loop_NTPase"/>
</dbReference>
<name>A0ABT7XCR6_9ACTN</name>
<evidence type="ECO:0000259" key="4">
    <source>
        <dbReference type="PROSITE" id="PS50893"/>
    </source>
</evidence>
<reference evidence="5" key="2">
    <citation type="submission" date="2024-05" db="EMBL/GenBank/DDBJ databases">
        <title>Identification and characterization of horizontal gene transfer across gut microbiota members of farm animals based on homology search.</title>
        <authorList>
            <person name="Schwarzerova J."/>
            <person name="Nykrynova M."/>
            <person name="Jureckova K."/>
            <person name="Cejkova D."/>
            <person name="Rychlik I."/>
        </authorList>
    </citation>
    <scope>NUCLEOTIDE SEQUENCE</scope>
    <source>
        <strain evidence="5">176_SSukc20</strain>
    </source>
</reference>
<dbReference type="SUPFAM" id="SSF52540">
    <property type="entry name" value="P-loop containing nucleoside triphosphate hydrolases"/>
    <property type="match status" value="1"/>
</dbReference>
<dbReference type="Proteomes" id="UP001168435">
    <property type="component" value="Unassembled WGS sequence"/>
</dbReference>
<accession>A0ABT7XCR6</accession>
<protein>
    <submittedName>
        <fullName evidence="5">ABC transporter ATP-binding protein</fullName>
    </submittedName>
</protein>
<dbReference type="InterPro" id="IPR017871">
    <property type="entry name" value="ABC_transporter-like_CS"/>
</dbReference>
<dbReference type="GO" id="GO:0005524">
    <property type="term" value="F:ATP binding"/>
    <property type="evidence" value="ECO:0007669"/>
    <property type="project" value="UniProtKB-KW"/>
</dbReference>
<keyword evidence="6" id="KW-1185">Reference proteome</keyword>
<dbReference type="InterPro" id="IPR051782">
    <property type="entry name" value="ABC_Transporter_VariousFunc"/>
</dbReference>
<evidence type="ECO:0000256" key="1">
    <source>
        <dbReference type="ARBA" id="ARBA00022448"/>
    </source>
</evidence>
<comment type="caution">
    <text evidence="5">The sequence shown here is derived from an EMBL/GenBank/DDBJ whole genome shotgun (WGS) entry which is preliminary data.</text>
</comment>
<evidence type="ECO:0000313" key="5">
    <source>
        <dbReference type="EMBL" id="MDN0063205.1"/>
    </source>
</evidence>
<keyword evidence="3 5" id="KW-0067">ATP-binding</keyword>
<dbReference type="RefSeq" id="WP_289835342.1">
    <property type="nucleotide sequence ID" value="NZ_JAUEIQ010000002.1"/>
</dbReference>
<dbReference type="SMART" id="SM00382">
    <property type="entry name" value="AAA"/>
    <property type="match status" value="1"/>
</dbReference>
<dbReference type="InterPro" id="IPR003439">
    <property type="entry name" value="ABC_transporter-like_ATP-bd"/>
</dbReference>
<dbReference type="Gene3D" id="3.40.50.300">
    <property type="entry name" value="P-loop containing nucleotide triphosphate hydrolases"/>
    <property type="match status" value="1"/>
</dbReference>
<dbReference type="PROSITE" id="PS50893">
    <property type="entry name" value="ABC_TRANSPORTER_2"/>
    <property type="match status" value="1"/>
</dbReference>
<organism evidence="5 6">
    <name type="scientific">Collinsella ihumii</name>
    <dbReference type="NCBI Taxonomy" id="1720204"/>
    <lineage>
        <taxon>Bacteria</taxon>
        <taxon>Bacillati</taxon>
        <taxon>Actinomycetota</taxon>
        <taxon>Coriobacteriia</taxon>
        <taxon>Coriobacteriales</taxon>
        <taxon>Coriobacteriaceae</taxon>
        <taxon>Collinsella</taxon>
    </lineage>
</organism>